<organism evidence="1 2">
    <name type="scientific">Staphylococcus piscifermentans</name>
    <dbReference type="NCBI Taxonomy" id="70258"/>
    <lineage>
        <taxon>Bacteria</taxon>
        <taxon>Bacillati</taxon>
        <taxon>Bacillota</taxon>
        <taxon>Bacilli</taxon>
        <taxon>Bacillales</taxon>
        <taxon>Staphylococcaceae</taxon>
        <taxon>Staphylococcus</taxon>
    </lineage>
</organism>
<dbReference type="InterPro" id="IPR037296">
    <property type="entry name" value="Staphostatin_A/B"/>
</dbReference>
<dbReference type="GO" id="GO:0005737">
    <property type="term" value="C:cytoplasm"/>
    <property type="evidence" value="ECO:0007669"/>
    <property type="project" value="InterPro"/>
</dbReference>
<keyword evidence="2" id="KW-1185">Reference proteome</keyword>
<dbReference type="Proteomes" id="UP000321736">
    <property type="component" value="Unassembled WGS sequence"/>
</dbReference>
<evidence type="ECO:0000313" key="2">
    <source>
        <dbReference type="Proteomes" id="UP000321736"/>
    </source>
</evidence>
<evidence type="ECO:0000313" key="1">
    <source>
        <dbReference type="EMBL" id="GEP83895.1"/>
    </source>
</evidence>
<dbReference type="GO" id="GO:0004869">
    <property type="term" value="F:cysteine-type endopeptidase inhibitor activity"/>
    <property type="evidence" value="ECO:0007669"/>
    <property type="project" value="InterPro"/>
</dbReference>
<name>A0A239U9Q1_9STAP</name>
<evidence type="ECO:0008006" key="3">
    <source>
        <dbReference type="Google" id="ProtNLM"/>
    </source>
</evidence>
<dbReference type="InterPro" id="IPR016085">
    <property type="entry name" value="Protease_inh_B-barrel_dom"/>
</dbReference>
<gene>
    <name evidence="1" type="ORF">SPI02_04800</name>
</gene>
<comment type="caution">
    <text evidence="1">The sequence shown here is derived from an EMBL/GenBank/DDBJ whole genome shotgun (WGS) entry which is preliminary data.</text>
</comment>
<dbReference type="RefSeq" id="WP_095106232.1">
    <property type="nucleotide sequence ID" value="NZ_BKAR01000004.1"/>
</dbReference>
<dbReference type="Gene3D" id="2.40.310.10">
    <property type="entry name" value="beta-Barrel protease inhibitors"/>
    <property type="match status" value="1"/>
</dbReference>
<protein>
    <recommendedName>
        <fullName evidence="3">Staphostatin B</fullName>
    </recommendedName>
</protein>
<sequence length="109" mass="12434">MEQINLNVKYLTALSDAEAELLNQFKGEWINQDDSLAVNVHILYSTSSELEDIYEIKTISTTDNEMTLTQDFDADFVIHLKLNDLHHLSYQVMNLKAIGSSQPFILEKG</sequence>
<reference evidence="1 2" key="1">
    <citation type="submission" date="2019-07" db="EMBL/GenBank/DDBJ databases">
        <title>Whole genome shotgun sequence of Staphylococcus piscifermentans NBRC 109625.</title>
        <authorList>
            <person name="Hosoyama A."/>
            <person name="Uohara A."/>
            <person name="Ohji S."/>
            <person name="Ichikawa N."/>
        </authorList>
    </citation>
    <scope>NUCLEOTIDE SEQUENCE [LARGE SCALE GENOMIC DNA]</scope>
    <source>
        <strain evidence="1 2">NBRC 109625</strain>
    </source>
</reference>
<proteinExistence type="predicted"/>
<dbReference type="SUPFAM" id="SSF50882">
    <property type="entry name" value="beta-Barrel protease inhibitors"/>
    <property type="match status" value="1"/>
</dbReference>
<dbReference type="OrthoDB" id="2401789at2"/>
<dbReference type="EMBL" id="BKAR01000004">
    <property type="protein sequence ID" value="GEP83895.1"/>
    <property type="molecule type" value="Genomic_DNA"/>
</dbReference>
<accession>A0A239U9Q1</accession>
<dbReference type="AlphaFoldDB" id="A0A239U9Q1"/>